<organism evidence="1 2">
    <name type="scientific">Helicobacter ganmani</name>
    <dbReference type="NCBI Taxonomy" id="60246"/>
    <lineage>
        <taxon>Bacteria</taxon>
        <taxon>Pseudomonadati</taxon>
        <taxon>Campylobacterota</taxon>
        <taxon>Epsilonproteobacteria</taxon>
        <taxon>Campylobacterales</taxon>
        <taxon>Helicobacteraceae</taxon>
        <taxon>Helicobacter</taxon>
    </lineage>
</organism>
<gene>
    <name evidence="1" type="ORF">CQA43_03675</name>
</gene>
<sequence>MTPAVLQPLFEQWRNENLSFCVTSENYNKSNNLIEANSAGGGGYSFVIRVIIYWNLLNLGRKAISGIKNRQSFYLKSKSMKLPNS</sequence>
<dbReference type="EMBL" id="NXLS01000003">
    <property type="protein sequence ID" value="RDU63241.1"/>
    <property type="molecule type" value="Genomic_DNA"/>
</dbReference>
<keyword evidence="2" id="KW-1185">Reference proteome</keyword>
<proteinExistence type="predicted"/>
<evidence type="ECO:0000313" key="2">
    <source>
        <dbReference type="Proteomes" id="UP000256650"/>
    </source>
</evidence>
<reference evidence="1 2" key="1">
    <citation type="submission" date="2018-04" db="EMBL/GenBank/DDBJ databases">
        <title>Novel Campyloabacter and Helicobacter Species and Strains.</title>
        <authorList>
            <person name="Mannion A.J."/>
            <person name="Shen Z."/>
            <person name="Fox J.G."/>
        </authorList>
    </citation>
    <scope>NUCLEOTIDE SEQUENCE [LARGE SCALE GENOMIC DNA]</scope>
    <source>
        <strain evidence="1 2">MIT 99-5101</strain>
    </source>
</reference>
<comment type="caution">
    <text evidence="1">The sequence shown here is derived from an EMBL/GenBank/DDBJ whole genome shotgun (WGS) entry which is preliminary data.</text>
</comment>
<accession>A0A3D8IFB7</accession>
<dbReference type="RefSeq" id="WP_115551271.1">
    <property type="nucleotide sequence ID" value="NZ_NXLS01000003.1"/>
</dbReference>
<name>A0A3D8IFB7_9HELI</name>
<protein>
    <submittedName>
        <fullName evidence="1">Uncharacterized protein</fullName>
    </submittedName>
</protein>
<evidence type="ECO:0000313" key="1">
    <source>
        <dbReference type="EMBL" id="RDU63241.1"/>
    </source>
</evidence>
<dbReference type="GeneID" id="82536493"/>
<dbReference type="Proteomes" id="UP000256650">
    <property type="component" value="Unassembled WGS sequence"/>
</dbReference>
<dbReference type="AlphaFoldDB" id="A0A3D8IFB7"/>